<reference evidence="3" key="1">
    <citation type="submission" date="2016-10" db="EMBL/GenBank/DDBJ databases">
        <authorList>
            <person name="Varghese N."/>
            <person name="Submissions S."/>
        </authorList>
    </citation>
    <scope>NUCLEOTIDE SEQUENCE [LARGE SCALE GENOMIC DNA]</scope>
    <source>
        <strain evidence="3">DSM 21743</strain>
    </source>
</reference>
<protein>
    <recommendedName>
        <fullName evidence="4">TolA protein</fullName>
    </recommendedName>
</protein>
<evidence type="ECO:0008006" key="4">
    <source>
        <dbReference type="Google" id="ProtNLM"/>
    </source>
</evidence>
<dbReference type="OrthoDB" id="3831284at2"/>
<feature type="compositionally biased region" description="Low complexity" evidence="1">
    <location>
        <begin position="575"/>
        <end position="585"/>
    </location>
</feature>
<feature type="compositionally biased region" description="Low complexity" evidence="1">
    <location>
        <begin position="477"/>
        <end position="486"/>
    </location>
</feature>
<sequence length="723" mass="75404">MPAAKPKSPQTKDPYAAQGKALASAVQRLRGWLSTDAARLPELVDALNALVAHRLDGHAYAAAGAEAQEAVKRSAEHLLASGPVGPYSSAPDVVRCGTALVQLAALQAGIGLVEPAGATLASWDGLRGQVAEAGTVVELDAGTGRRALLVAGRVALAEGDAALANAYADAALAVPRPGDDPGFVMVDLERLASDARWAGGRAEQSLGFLHSAKEAYERAGGERLDEPGRLAPALAERLSEPLPALYRDLADRLGALGERDLALANRRLLVDRLRSLVARVEALRPALVSALTDLASDLLAADRAEEAYGVAAEAESAAADRAVPSGPRLLAAAVLARASLAAGHPAPAGPLRGLLAGEGEAAGPTVRGVASAALAELLRAEGLEEAARAALDGVEVSPDRARGVVGRGSSAVSWSPLGSDRAYGAPLGQADGVVAATPTWLEQERAEAQRQEAQRADEVRREAEAQVAEAAREQEAARAAAAARASAEAEEREREETARRAAEEADQAERKRRREERLRQHQAEVDERERAARGVRRDEIDARLAELDAAEEPERDRLLAERGSLDAADAALEQAPTPEVVAAPSAPEPTTVPEPPTIPEPVEGPPAPEPTPTAEPEQATTPEPTTTPEPVEGPPAPEPSEPEPDELDQAEAAYAAARSSGGRRETRAAAERVVELLRPRASADPGAYNARLRTALENLGAARLRTGDLFGSRSANREARTLG</sequence>
<feature type="compositionally biased region" description="Low complexity" evidence="1">
    <location>
        <begin position="650"/>
        <end position="660"/>
    </location>
</feature>
<dbReference type="AlphaFoldDB" id="A0A1H2MKA2"/>
<feature type="compositionally biased region" description="Low complexity" evidence="1">
    <location>
        <begin position="614"/>
        <end position="624"/>
    </location>
</feature>
<dbReference type="RefSeq" id="WP_091074437.1">
    <property type="nucleotide sequence ID" value="NZ_LT629799.1"/>
</dbReference>
<feature type="region of interest" description="Disordered" evidence="1">
    <location>
        <begin position="444"/>
        <end position="668"/>
    </location>
</feature>
<proteinExistence type="predicted"/>
<gene>
    <name evidence="2" type="ORF">SAMN04488544_2192</name>
</gene>
<accession>A0A1H2MKA2</accession>
<feature type="compositionally biased region" description="Basic and acidic residues" evidence="1">
    <location>
        <begin position="487"/>
        <end position="564"/>
    </location>
</feature>
<keyword evidence="3" id="KW-1185">Reference proteome</keyword>
<feature type="compositionally biased region" description="Basic and acidic residues" evidence="1">
    <location>
        <begin position="444"/>
        <end position="476"/>
    </location>
</feature>
<dbReference type="STRING" id="546874.SAMN04488544_2192"/>
<name>A0A1H2MKA2_9ACTN</name>
<feature type="compositionally biased region" description="Pro residues" evidence="1">
    <location>
        <begin position="586"/>
        <end position="613"/>
    </location>
</feature>
<dbReference type="EMBL" id="LT629799">
    <property type="protein sequence ID" value="SDU93351.1"/>
    <property type="molecule type" value="Genomic_DNA"/>
</dbReference>
<feature type="compositionally biased region" description="Pro residues" evidence="1">
    <location>
        <begin position="625"/>
        <end position="639"/>
    </location>
</feature>
<evidence type="ECO:0000313" key="2">
    <source>
        <dbReference type="EMBL" id="SDU93351.1"/>
    </source>
</evidence>
<evidence type="ECO:0000313" key="3">
    <source>
        <dbReference type="Proteomes" id="UP000198825"/>
    </source>
</evidence>
<evidence type="ECO:0000256" key="1">
    <source>
        <dbReference type="SAM" id="MobiDB-lite"/>
    </source>
</evidence>
<feature type="compositionally biased region" description="Acidic residues" evidence="1">
    <location>
        <begin position="640"/>
        <end position="649"/>
    </location>
</feature>
<dbReference type="Proteomes" id="UP000198825">
    <property type="component" value="Chromosome I"/>
</dbReference>
<organism evidence="2 3">
    <name type="scientific">Microlunatus sagamiharensis</name>
    <dbReference type="NCBI Taxonomy" id="546874"/>
    <lineage>
        <taxon>Bacteria</taxon>
        <taxon>Bacillati</taxon>
        <taxon>Actinomycetota</taxon>
        <taxon>Actinomycetes</taxon>
        <taxon>Propionibacteriales</taxon>
        <taxon>Propionibacteriaceae</taxon>
        <taxon>Microlunatus</taxon>
    </lineage>
</organism>